<evidence type="ECO:0000313" key="2">
    <source>
        <dbReference type="Proteomes" id="UP000199527"/>
    </source>
</evidence>
<dbReference type="PROSITE" id="PS51343">
    <property type="entry name" value="PII_GLNB_DOM"/>
    <property type="match status" value="1"/>
</dbReference>
<dbReference type="EMBL" id="FNEM01000018">
    <property type="protein sequence ID" value="SDK05056.1"/>
    <property type="molecule type" value="Genomic_DNA"/>
</dbReference>
<dbReference type="OrthoDB" id="9793517at2"/>
<accession>A0A1G8YQM7</accession>
<dbReference type="GO" id="GO:0006808">
    <property type="term" value="P:regulation of nitrogen utilization"/>
    <property type="evidence" value="ECO:0007669"/>
    <property type="project" value="InterPro"/>
</dbReference>
<dbReference type="Proteomes" id="UP000199527">
    <property type="component" value="Unassembled WGS sequence"/>
</dbReference>
<dbReference type="InterPro" id="IPR011322">
    <property type="entry name" value="N-reg_PII-like_a/b"/>
</dbReference>
<dbReference type="GO" id="GO:0030234">
    <property type="term" value="F:enzyme regulator activity"/>
    <property type="evidence" value="ECO:0007669"/>
    <property type="project" value="InterPro"/>
</dbReference>
<reference evidence="2" key="1">
    <citation type="submission" date="2016-10" db="EMBL/GenBank/DDBJ databases">
        <authorList>
            <person name="Varghese N."/>
            <person name="Submissions S."/>
        </authorList>
    </citation>
    <scope>NUCLEOTIDE SEQUENCE [LARGE SCALE GENOMIC DNA]</scope>
    <source>
        <strain evidence="2">DSM 23317</strain>
    </source>
</reference>
<evidence type="ECO:0008006" key="3">
    <source>
        <dbReference type="Google" id="ProtNLM"/>
    </source>
</evidence>
<dbReference type="Pfam" id="PF00543">
    <property type="entry name" value="P-II"/>
    <property type="match status" value="1"/>
</dbReference>
<dbReference type="InterPro" id="IPR002187">
    <property type="entry name" value="N-reg_PII"/>
</dbReference>
<evidence type="ECO:0000313" key="1">
    <source>
        <dbReference type="EMBL" id="SDK05056.1"/>
    </source>
</evidence>
<dbReference type="AlphaFoldDB" id="A0A1G8YQM7"/>
<dbReference type="RefSeq" id="WP_090367437.1">
    <property type="nucleotide sequence ID" value="NZ_FNEM01000018.1"/>
</dbReference>
<proteinExistence type="predicted"/>
<sequence>MRFKLIIAFVEEDKSDQLVDAARAAGATGVTLINHARGEGLKPKKTFFGLHLEVQRDVLLFVVEEHLARNILECIAKVGEFDSSPGTGIALQLDIEDVVGVAHQIESLSERVGEEL</sequence>
<organism evidence="1 2">
    <name type="scientific">Ferrimonas sediminum</name>
    <dbReference type="NCBI Taxonomy" id="718193"/>
    <lineage>
        <taxon>Bacteria</taxon>
        <taxon>Pseudomonadati</taxon>
        <taxon>Pseudomonadota</taxon>
        <taxon>Gammaproteobacteria</taxon>
        <taxon>Alteromonadales</taxon>
        <taxon>Ferrimonadaceae</taxon>
        <taxon>Ferrimonas</taxon>
    </lineage>
</organism>
<dbReference type="SMART" id="SM00938">
    <property type="entry name" value="P-II"/>
    <property type="match status" value="1"/>
</dbReference>
<dbReference type="Gene3D" id="3.30.70.120">
    <property type="match status" value="1"/>
</dbReference>
<protein>
    <recommendedName>
        <fullName evidence="3">Nitrogen regulatory protein P-II family</fullName>
    </recommendedName>
</protein>
<dbReference type="InterPro" id="IPR015867">
    <property type="entry name" value="N-reg_PII/ATP_PRibTrfase_C"/>
</dbReference>
<name>A0A1G8YQM7_9GAMM</name>
<dbReference type="SUPFAM" id="SSF54913">
    <property type="entry name" value="GlnB-like"/>
    <property type="match status" value="1"/>
</dbReference>
<gene>
    <name evidence="1" type="ORF">SAMN04488540_11814</name>
</gene>
<keyword evidence="2" id="KW-1185">Reference proteome</keyword>